<proteinExistence type="predicted"/>
<reference evidence="1" key="1">
    <citation type="submission" date="2023-03" db="EMBL/GenBank/DDBJ databases">
        <title>Lomoglobus Profundus gen. nov., sp. nov., a novel member of the phylum Verrucomicrobia, isolated from deep-marine sediment of South China Sea.</title>
        <authorList>
            <person name="Ahmad T."/>
            <person name="Ishaq S.E."/>
            <person name="Wang F."/>
        </authorList>
    </citation>
    <scope>NUCLEOTIDE SEQUENCE</scope>
    <source>
        <strain evidence="1">LMO-M01</strain>
    </source>
</reference>
<dbReference type="Pfam" id="PF05336">
    <property type="entry name" value="rhaM"/>
    <property type="match status" value="1"/>
</dbReference>
<dbReference type="PANTHER" id="PTHR34389:SF2">
    <property type="entry name" value="L-RHAMNOSE MUTAROTASE"/>
    <property type="match status" value="1"/>
</dbReference>
<dbReference type="InterPro" id="IPR011008">
    <property type="entry name" value="Dimeric_a/b-barrel"/>
</dbReference>
<dbReference type="GO" id="GO:0016857">
    <property type="term" value="F:racemase and epimerase activity, acting on carbohydrates and derivatives"/>
    <property type="evidence" value="ECO:0007669"/>
    <property type="project" value="InterPro"/>
</dbReference>
<dbReference type="RefSeq" id="WP_330931078.1">
    <property type="nucleotide sequence ID" value="NZ_CP119075.1"/>
</dbReference>
<evidence type="ECO:0000313" key="1">
    <source>
        <dbReference type="EMBL" id="WED64258.1"/>
    </source>
</evidence>
<dbReference type="KEGG" id="slom:PXH66_18120"/>
<name>A0AAE9ZZH6_9BACT</name>
<dbReference type="EMBL" id="CP119075">
    <property type="protein sequence ID" value="WED64258.1"/>
    <property type="molecule type" value="Genomic_DNA"/>
</dbReference>
<sequence length="113" mass="13118">MSAPVKPVRYGQTLRVRPESFEAYRRAHAAVWPDVLATIARCNIRNYSIFHRAGELFAYFEYWGDDFAADMKAMAADPATQRWWAVTAPMQEPYADRAPGDWWSNMEEVFHVD</sequence>
<gene>
    <name evidence="1" type="ORF">PXH66_18120</name>
</gene>
<protein>
    <submittedName>
        <fullName evidence="1">L-rhamnose mutarotase</fullName>
    </submittedName>
</protein>
<organism evidence="1 2">
    <name type="scientific">Synoicihabitans lomoniglobus</name>
    <dbReference type="NCBI Taxonomy" id="2909285"/>
    <lineage>
        <taxon>Bacteria</taxon>
        <taxon>Pseudomonadati</taxon>
        <taxon>Verrucomicrobiota</taxon>
        <taxon>Opitutia</taxon>
        <taxon>Opitutales</taxon>
        <taxon>Opitutaceae</taxon>
        <taxon>Synoicihabitans</taxon>
    </lineage>
</organism>
<dbReference type="PANTHER" id="PTHR34389">
    <property type="entry name" value="L-RHAMNOSE MUTAROTASE"/>
    <property type="match status" value="1"/>
</dbReference>
<dbReference type="Gene3D" id="3.30.70.100">
    <property type="match status" value="1"/>
</dbReference>
<dbReference type="SUPFAM" id="SSF54909">
    <property type="entry name" value="Dimeric alpha+beta barrel"/>
    <property type="match status" value="1"/>
</dbReference>
<dbReference type="AlphaFoldDB" id="A0AAE9ZZH6"/>
<evidence type="ECO:0000313" key="2">
    <source>
        <dbReference type="Proteomes" id="UP001218638"/>
    </source>
</evidence>
<keyword evidence="2" id="KW-1185">Reference proteome</keyword>
<dbReference type="InterPro" id="IPR008000">
    <property type="entry name" value="Rham/fucose_mutarotase"/>
</dbReference>
<accession>A0AAE9ZZH6</accession>
<dbReference type="Proteomes" id="UP001218638">
    <property type="component" value="Chromosome"/>
</dbReference>